<dbReference type="AlphaFoldDB" id="A0A179BH26"/>
<dbReference type="Gene3D" id="3.40.50.2000">
    <property type="entry name" value="Glycogen Phosphorylase B"/>
    <property type="match status" value="1"/>
</dbReference>
<accession>A0A179BH26</accession>
<keyword evidence="2" id="KW-0808">Transferase</keyword>
<dbReference type="EMBL" id="LWBS01000413">
    <property type="protein sequence ID" value="OAP91002.1"/>
    <property type="molecule type" value="Genomic_DNA"/>
</dbReference>
<dbReference type="InterPro" id="IPR001296">
    <property type="entry name" value="Glyco_trans_1"/>
</dbReference>
<dbReference type="PANTHER" id="PTHR46401">
    <property type="entry name" value="GLYCOSYLTRANSFERASE WBBK-RELATED"/>
    <property type="match status" value="1"/>
</dbReference>
<dbReference type="SUPFAM" id="SSF53756">
    <property type="entry name" value="UDP-Glycosyltransferase/glycogen phosphorylase"/>
    <property type="match status" value="1"/>
</dbReference>
<dbReference type="Pfam" id="PF00534">
    <property type="entry name" value="Glycos_transf_1"/>
    <property type="match status" value="1"/>
</dbReference>
<dbReference type="PANTHER" id="PTHR46401:SF8">
    <property type="entry name" value="BLL6006 PROTEIN"/>
    <property type="match status" value="1"/>
</dbReference>
<evidence type="ECO:0000313" key="2">
    <source>
        <dbReference type="EMBL" id="OAP91002.1"/>
    </source>
</evidence>
<feature type="domain" description="Glycosyl transferase family 1" evidence="1">
    <location>
        <begin position="191"/>
        <end position="349"/>
    </location>
</feature>
<organism evidence="2">
    <name type="scientific">Rhizobium leguminosarum</name>
    <dbReference type="NCBI Taxonomy" id="384"/>
    <lineage>
        <taxon>Bacteria</taxon>
        <taxon>Pseudomonadati</taxon>
        <taxon>Pseudomonadota</taxon>
        <taxon>Alphaproteobacteria</taxon>
        <taxon>Hyphomicrobiales</taxon>
        <taxon>Rhizobiaceae</taxon>
        <taxon>Rhizobium/Agrobacterium group</taxon>
        <taxon>Rhizobium</taxon>
    </lineage>
</organism>
<name>A0A179BH26_RHILE</name>
<comment type="caution">
    <text evidence="2">The sequence shown here is derived from an EMBL/GenBank/DDBJ whole genome shotgun (WGS) entry which is preliminary data.</text>
</comment>
<protein>
    <submittedName>
        <fullName evidence="2">Glycosyl transferase</fullName>
    </submittedName>
</protein>
<sequence>MSTLCVEFHEDSQWLGGSIYIDNLLAALSVLPPDQRPPVRLIFLSSSKTTLAKRLLAHSVVVQNQPRASYSDWVAKLRRLHRASNRRWPWVGRFFRTRGNEVYFPVFDVAQRWRKNLYWIPDFQPLHFPALFESRELGLRTKSMADIAGSRGLLLLSSNAALSDFRRFYPEAMVMPRVWSFCSSLEPASQDRHREVLQRYGLPQKFLYIANHFWKHKDHETAFRALKLLSDRGNDIFLVCTGLQADRRNPGHFESLMQGLAAWGIQDRVRFLGVVPREDQVELFRVAAAVVQPSQFEGWSTVIEDAKALGRPIIVSNIAVHAEQVEGLDRARLFKTSDAGDLADAISDLWPSLTPGPQLDLEQEAVKRRNSVRIEAARKFVAIVEEAAAFSRTV</sequence>
<evidence type="ECO:0000259" key="1">
    <source>
        <dbReference type="Pfam" id="PF00534"/>
    </source>
</evidence>
<gene>
    <name evidence="2" type="ORF">A4U53_28585</name>
</gene>
<dbReference type="GO" id="GO:0016757">
    <property type="term" value="F:glycosyltransferase activity"/>
    <property type="evidence" value="ECO:0007669"/>
    <property type="project" value="InterPro"/>
</dbReference>
<reference evidence="2" key="1">
    <citation type="submission" date="2016-04" db="EMBL/GenBank/DDBJ databases">
        <title>Fast-growing isolate from the root nodules of Vavilovia formosa.</title>
        <authorList>
            <person name="Kimeklis A."/>
            <person name="Safronova V."/>
            <person name="Belimov A."/>
            <person name="Andronov E."/>
        </authorList>
    </citation>
    <scope>NUCLEOTIDE SEQUENCE [LARGE SCALE GENOMIC DNA]</scope>
    <source>
        <strain evidence="2">Vaf-46</strain>
    </source>
</reference>
<proteinExistence type="predicted"/>